<organism evidence="7 8">
    <name type="scientific">Patulibacter brassicae</name>
    <dbReference type="NCBI Taxonomy" id="1705717"/>
    <lineage>
        <taxon>Bacteria</taxon>
        <taxon>Bacillati</taxon>
        <taxon>Actinomycetota</taxon>
        <taxon>Thermoleophilia</taxon>
        <taxon>Solirubrobacterales</taxon>
        <taxon>Patulibacteraceae</taxon>
        <taxon>Patulibacter</taxon>
    </lineage>
</organism>
<feature type="transmembrane region" description="Helical" evidence="6">
    <location>
        <begin position="43"/>
        <end position="64"/>
    </location>
</feature>
<feature type="transmembrane region" description="Helical" evidence="6">
    <location>
        <begin position="222"/>
        <end position="240"/>
    </location>
</feature>
<evidence type="ECO:0000256" key="3">
    <source>
        <dbReference type="ARBA" id="ARBA00022692"/>
    </source>
</evidence>
<feature type="transmembrane region" description="Helical" evidence="6">
    <location>
        <begin position="428"/>
        <end position="445"/>
    </location>
</feature>
<feature type="transmembrane region" description="Helical" evidence="6">
    <location>
        <begin position="183"/>
        <end position="201"/>
    </location>
</feature>
<feature type="transmembrane region" description="Helical" evidence="6">
    <location>
        <begin position="397"/>
        <end position="416"/>
    </location>
</feature>
<comment type="caution">
    <text evidence="7">The sequence shown here is derived from an EMBL/GenBank/DDBJ whole genome shotgun (WGS) entry which is preliminary data.</text>
</comment>
<dbReference type="InterPro" id="IPR050833">
    <property type="entry name" value="Poly_Biosynth_Transport"/>
</dbReference>
<feature type="transmembrane region" description="Helical" evidence="6">
    <location>
        <begin position="9"/>
        <end position="31"/>
    </location>
</feature>
<dbReference type="Proteomes" id="UP001277761">
    <property type="component" value="Unassembled WGS sequence"/>
</dbReference>
<reference evidence="7 8" key="1">
    <citation type="submission" date="2023-11" db="EMBL/GenBank/DDBJ databases">
        <authorList>
            <person name="Xu M."/>
            <person name="Jiang T."/>
        </authorList>
    </citation>
    <scope>NUCLEOTIDE SEQUENCE [LARGE SCALE GENOMIC DNA]</scope>
    <source>
        <strain evidence="7 8">SD</strain>
    </source>
</reference>
<name>A0ABU4VNB1_9ACTN</name>
<dbReference type="RefSeq" id="WP_319954587.1">
    <property type="nucleotide sequence ID" value="NZ_JAXAVX010000006.1"/>
</dbReference>
<evidence type="ECO:0000313" key="8">
    <source>
        <dbReference type="Proteomes" id="UP001277761"/>
    </source>
</evidence>
<keyword evidence="2" id="KW-1003">Cell membrane</keyword>
<dbReference type="Pfam" id="PF01943">
    <property type="entry name" value="Polysacc_synt"/>
    <property type="match status" value="1"/>
</dbReference>
<dbReference type="PANTHER" id="PTHR30250">
    <property type="entry name" value="PST FAMILY PREDICTED COLANIC ACID TRANSPORTER"/>
    <property type="match status" value="1"/>
</dbReference>
<keyword evidence="8" id="KW-1185">Reference proteome</keyword>
<feature type="transmembrane region" description="Helical" evidence="6">
    <location>
        <begin position="342"/>
        <end position="360"/>
    </location>
</feature>
<keyword evidence="3 6" id="KW-0812">Transmembrane</keyword>
<evidence type="ECO:0000256" key="5">
    <source>
        <dbReference type="ARBA" id="ARBA00023136"/>
    </source>
</evidence>
<accession>A0ABU4VNB1</accession>
<evidence type="ECO:0000256" key="4">
    <source>
        <dbReference type="ARBA" id="ARBA00022989"/>
    </source>
</evidence>
<feature type="transmembrane region" description="Helical" evidence="6">
    <location>
        <begin position="84"/>
        <end position="108"/>
    </location>
</feature>
<dbReference type="PANTHER" id="PTHR30250:SF11">
    <property type="entry name" value="O-ANTIGEN TRANSPORTER-RELATED"/>
    <property type="match status" value="1"/>
</dbReference>
<feature type="transmembrane region" description="Helical" evidence="6">
    <location>
        <begin position="457"/>
        <end position="477"/>
    </location>
</feature>
<evidence type="ECO:0000256" key="6">
    <source>
        <dbReference type="SAM" id="Phobius"/>
    </source>
</evidence>
<evidence type="ECO:0000256" key="2">
    <source>
        <dbReference type="ARBA" id="ARBA00022475"/>
    </source>
</evidence>
<dbReference type="InterPro" id="IPR002797">
    <property type="entry name" value="Polysacc_synth"/>
</dbReference>
<protein>
    <submittedName>
        <fullName evidence="7">Lipopolysaccharide biosynthesis protein</fullName>
    </submittedName>
</protein>
<feature type="transmembrane region" description="Helical" evidence="6">
    <location>
        <begin position="128"/>
        <end position="146"/>
    </location>
</feature>
<proteinExistence type="predicted"/>
<comment type="subcellular location">
    <subcellularLocation>
        <location evidence="1">Cell membrane</location>
        <topology evidence="1">Multi-pass membrane protein</topology>
    </subcellularLocation>
</comment>
<dbReference type="EMBL" id="JAXAVX010000006">
    <property type="protein sequence ID" value="MDX8152431.1"/>
    <property type="molecule type" value="Genomic_DNA"/>
</dbReference>
<gene>
    <name evidence="7" type="ORF">SK069_12555</name>
</gene>
<keyword evidence="5 6" id="KW-0472">Membrane</keyword>
<feature type="transmembrane region" description="Helical" evidence="6">
    <location>
        <begin position="260"/>
        <end position="281"/>
    </location>
</feature>
<evidence type="ECO:0000256" key="1">
    <source>
        <dbReference type="ARBA" id="ARBA00004651"/>
    </source>
</evidence>
<feature type="transmembrane region" description="Helical" evidence="6">
    <location>
        <begin position="158"/>
        <end position="177"/>
    </location>
</feature>
<keyword evidence="4 6" id="KW-1133">Transmembrane helix</keyword>
<feature type="transmembrane region" description="Helical" evidence="6">
    <location>
        <begin position="301"/>
        <end position="322"/>
    </location>
</feature>
<evidence type="ECO:0000313" key="7">
    <source>
        <dbReference type="EMBL" id="MDX8152431.1"/>
    </source>
</evidence>
<feature type="transmembrane region" description="Helical" evidence="6">
    <location>
        <begin position="372"/>
        <end position="391"/>
    </location>
</feature>
<sequence>MAPHPLRRLAASGLAYQASGVVAGVLALVTLPLYTSHLSEGELGWAEVLLTWIILLSIVVRGGLQEALLRHWFHDEDPVRRARLARRVVALVAAGSTAVAGIVLLAAAPLAELVLDDGGHEAAATVRAAALGIWAFTNLEVLNALLRAQEARRTYLRASLSNVGLTVGATVLLVVVLDQGAPGYLLGNYLASVVVLLGLWWSQRELLLGHRGPDGPGVPMRALWRFGLPTVVPEVTVFLLTVVDRQWLLQEAGSDAAGVYAAAVKLATLVIVVARAFQAAWPPLAYDLPAEEAPPVYAQVVRLYVALLGTVVAAIALLRHEICDLLLGDGFSPAAKDAAAEALPWLALGWALWGLTWVFTSIAGRAHATGRTLPAAVLGLVVNVLVLAWLVPDHEATGAALALVAAYVVALGLAHLRTRRLLRVPFDHARMLAAAAVLVALVLAADALLPGGGVDGWATRLAGCALLLPAVVLAGGVRRDELRGLRAVLAARRA</sequence>